<reference evidence="2 3" key="1">
    <citation type="submission" date="2019-03" db="EMBL/GenBank/DDBJ databases">
        <title>Genomic Encyclopedia of Type Strains, Phase IV (KMG-IV): sequencing the most valuable type-strain genomes for metagenomic binning, comparative biology and taxonomic classification.</title>
        <authorList>
            <person name="Goeker M."/>
        </authorList>
    </citation>
    <scope>NUCLEOTIDE SEQUENCE [LARGE SCALE GENOMIC DNA]</scope>
    <source>
        <strain evidence="2 3">DSM 16380</strain>
    </source>
</reference>
<dbReference type="Proteomes" id="UP000295537">
    <property type="component" value="Unassembled WGS sequence"/>
</dbReference>
<protein>
    <recommendedName>
        <fullName evidence="4">Outer membrane lipoprotein-sorting protein</fullName>
    </recommendedName>
</protein>
<evidence type="ECO:0000256" key="1">
    <source>
        <dbReference type="SAM" id="SignalP"/>
    </source>
</evidence>
<evidence type="ECO:0000313" key="2">
    <source>
        <dbReference type="EMBL" id="TCP18977.1"/>
    </source>
</evidence>
<keyword evidence="3" id="KW-1185">Reference proteome</keyword>
<organism evidence="2 3">
    <name type="scientific">Nicoletella semolina</name>
    <dbReference type="NCBI Taxonomy" id="271160"/>
    <lineage>
        <taxon>Bacteria</taxon>
        <taxon>Pseudomonadati</taxon>
        <taxon>Pseudomonadota</taxon>
        <taxon>Gammaproteobacteria</taxon>
        <taxon>Pasteurellales</taxon>
        <taxon>Pasteurellaceae</taxon>
        <taxon>Nicoletella</taxon>
    </lineage>
</organism>
<accession>A0A4R2NCV1</accession>
<proteinExistence type="predicted"/>
<keyword evidence="1" id="KW-0732">Signal</keyword>
<gene>
    <name evidence="2" type="ORF">EV693_101244</name>
</gene>
<feature type="signal peptide" evidence="1">
    <location>
        <begin position="1"/>
        <end position="24"/>
    </location>
</feature>
<sequence>MKPVKLMRYSIALMLTLFFKNAIAEEFNIKYSSNYLMPAYIHFKNDGEHYQIQAKMNVPLYNITFSATGYEKNQQFHLLSYRDTRNGKNYAMAELDANAIQYGKTKGPLKKEHLMLPTFDLFSLAFQLSYYDKLPDNFQTTNGKKLYPAKNVVLNKSQKSKSIKGKNIEEITYQFKTGDDKEIVIKKWLSEKFPRYISYNRDGDHYELKFDRFIK</sequence>
<evidence type="ECO:0000313" key="3">
    <source>
        <dbReference type="Proteomes" id="UP000295537"/>
    </source>
</evidence>
<comment type="caution">
    <text evidence="2">The sequence shown here is derived from an EMBL/GenBank/DDBJ whole genome shotgun (WGS) entry which is preliminary data.</text>
</comment>
<dbReference type="AlphaFoldDB" id="A0A4R2NCV1"/>
<evidence type="ECO:0008006" key="4">
    <source>
        <dbReference type="Google" id="ProtNLM"/>
    </source>
</evidence>
<name>A0A4R2NCV1_9PAST</name>
<dbReference type="EMBL" id="SLXJ01000001">
    <property type="protein sequence ID" value="TCP18977.1"/>
    <property type="molecule type" value="Genomic_DNA"/>
</dbReference>
<feature type="chain" id="PRO_5020551655" description="Outer membrane lipoprotein-sorting protein" evidence="1">
    <location>
        <begin position="25"/>
        <end position="215"/>
    </location>
</feature>